<evidence type="ECO:0000256" key="8">
    <source>
        <dbReference type="ARBA" id="ARBA00030117"/>
    </source>
</evidence>
<evidence type="ECO:0000256" key="7">
    <source>
        <dbReference type="ARBA" id="ARBA00024739"/>
    </source>
</evidence>
<dbReference type="InterPro" id="IPR035890">
    <property type="entry name" value="Anti-sigma-28_factor_FlgM_sf"/>
</dbReference>
<dbReference type="EMBL" id="JAKIKS010000183">
    <property type="protein sequence ID" value="MCL1127623.1"/>
    <property type="molecule type" value="Genomic_DNA"/>
</dbReference>
<dbReference type="SUPFAM" id="SSF101498">
    <property type="entry name" value="Anti-sigma factor FlgM"/>
    <property type="match status" value="1"/>
</dbReference>
<dbReference type="NCBIfam" id="TIGR03824">
    <property type="entry name" value="FlgM_jcvi"/>
    <property type="match status" value="1"/>
</dbReference>
<name>A0ABT0LIV5_9GAMM</name>
<evidence type="ECO:0000256" key="2">
    <source>
        <dbReference type="ARBA" id="ARBA00017823"/>
    </source>
</evidence>
<evidence type="ECO:0000313" key="11">
    <source>
        <dbReference type="EMBL" id="MCL1127623.1"/>
    </source>
</evidence>
<evidence type="ECO:0000256" key="6">
    <source>
        <dbReference type="ARBA" id="ARBA00023163"/>
    </source>
</evidence>
<keyword evidence="3" id="KW-0678">Repressor</keyword>
<organism evidence="11 12">
    <name type="scientific">Shewanella surugensis</name>
    <dbReference type="NCBI Taxonomy" id="212020"/>
    <lineage>
        <taxon>Bacteria</taxon>
        <taxon>Pseudomonadati</taxon>
        <taxon>Pseudomonadota</taxon>
        <taxon>Gammaproteobacteria</taxon>
        <taxon>Alteromonadales</taxon>
        <taxon>Shewanellaceae</taxon>
        <taxon>Shewanella</taxon>
    </lineage>
</organism>
<proteinExistence type="inferred from homology"/>
<keyword evidence="12" id="KW-1185">Reference proteome</keyword>
<dbReference type="InterPro" id="IPR031316">
    <property type="entry name" value="FlgM_C"/>
</dbReference>
<keyword evidence="4" id="KW-1005">Bacterial flagellum biogenesis</keyword>
<comment type="caution">
    <text evidence="11">The sequence shown here is derived from an EMBL/GenBank/DDBJ whole genome shotgun (WGS) entry which is preliminary data.</text>
</comment>
<keyword evidence="11" id="KW-0966">Cell projection</keyword>
<evidence type="ECO:0000256" key="5">
    <source>
        <dbReference type="ARBA" id="ARBA00023015"/>
    </source>
</evidence>
<comment type="similarity">
    <text evidence="1">Belongs to the FlgM family.</text>
</comment>
<evidence type="ECO:0000256" key="3">
    <source>
        <dbReference type="ARBA" id="ARBA00022491"/>
    </source>
</evidence>
<comment type="function">
    <text evidence="7">Responsible for the coupling of flagellin expression to flagellar assembly by preventing expression of the flagellin genes when a component of the middle class of proteins is defective. It negatively regulates flagellar genes by inhibiting the activity of FliA by directly binding to FliA.</text>
</comment>
<dbReference type="RefSeq" id="WP_248943062.1">
    <property type="nucleotide sequence ID" value="NZ_JAKIKS010000183.1"/>
</dbReference>
<keyword evidence="6" id="KW-0804">Transcription</keyword>
<dbReference type="Proteomes" id="UP001203423">
    <property type="component" value="Unassembled WGS sequence"/>
</dbReference>
<evidence type="ECO:0000259" key="10">
    <source>
        <dbReference type="Pfam" id="PF04316"/>
    </source>
</evidence>
<evidence type="ECO:0000256" key="9">
    <source>
        <dbReference type="SAM" id="MobiDB-lite"/>
    </source>
</evidence>
<evidence type="ECO:0000256" key="1">
    <source>
        <dbReference type="ARBA" id="ARBA00005322"/>
    </source>
</evidence>
<accession>A0ABT0LIV5</accession>
<feature type="region of interest" description="Disordered" evidence="9">
    <location>
        <begin position="1"/>
        <end position="42"/>
    </location>
</feature>
<protein>
    <recommendedName>
        <fullName evidence="2">Negative regulator of flagellin synthesis</fullName>
    </recommendedName>
    <alternativeName>
        <fullName evidence="8">Anti-sigma-28 factor</fullName>
    </alternativeName>
</protein>
<reference evidence="11 12" key="1">
    <citation type="submission" date="2022-01" db="EMBL/GenBank/DDBJ databases">
        <title>Whole genome-based taxonomy of the Shewanellaceae.</title>
        <authorList>
            <person name="Martin-Rodriguez A.J."/>
        </authorList>
    </citation>
    <scope>NUCLEOTIDE SEQUENCE [LARGE SCALE GENOMIC DNA]</scope>
    <source>
        <strain evidence="11 12">DSM 17177</strain>
    </source>
</reference>
<keyword evidence="11" id="KW-0282">Flagellum</keyword>
<gene>
    <name evidence="11" type="primary">flgM</name>
    <name evidence="11" type="ORF">L2764_24910</name>
</gene>
<dbReference type="Pfam" id="PF04316">
    <property type="entry name" value="FlgM"/>
    <property type="match status" value="1"/>
</dbReference>
<dbReference type="InterPro" id="IPR007412">
    <property type="entry name" value="FlgM"/>
</dbReference>
<sequence>MAMDIKQVNSNANVITPLSGRKSSESSELNSHTPQRVAASDSVSITSQAQLLQGAQSNLSNLPEIDMQKVDAIKLAISEGRYKVDPQQLANNIANFEQALGQGFSVDNEKE</sequence>
<evidence type="ECO:0000313" key="12">
    <source>
        <dbReference type="Proteomes" id="UP001203423"/>
    </source>
</evidence>
<feature type="domain" description="Anti-sigma-28 factor FlgM C-terminal" evidence="10">
    <location>
        <begin position="41"/>
        <end position="94"/>
    </location>
</feature>
<feature type="compositionally biased region" description="Polar residues" evidence="9">
    <location>
        <begin position="7"/>
        <end position="16"/>
    </location>
</feature>
<keyword evidence="5" id="KW-0805">Transcription regulation</keyword>
<keyword evidence="11" id="KW-0969">Cilium</keyword>
<evidence type="ECO:0000256" key="4">
    <source>
        <dbReference type="ARBA" id="ARBA00022795"/>
    </source>
</evidence>